<evidence type="ECO:0000256" key="1">
    <source>
        <dbReference type="SAM" id="MobiDB-lite"/>
    </source>
</evidence>
<gene>
    <name evidence="2" type="ORF">ATEIFO6365_0001069600</name>
</gene>
<dbReference type="InterPro" id="IPR029178">
    <property type="entry name" value="Ecm11_C"/>
</dbReference>
<keyword evidence="3" id="KW-1185">Reference proteome</keyword>
<dbReference type="OrthoDB" id="2159786at2759"/>
<feature type="region of interest" description="Disordered" evidence="1">
    <location>
        <begin position="145"/>
        <end position="296"/>
    </location>
</feature>
<dbReference type="GO" id="GO:0017025">
    <property type="term" value="F:TBP-class protein binding"/>
    <property type="evidence" value="ECO:0007669"/>
    <property type="project" value="TreeGrafter"/>
</dbReference>
<feature type="compositionally biased region" description="Polar residues" evidence="1">
    <location>
        <begin position="107"/>
        <end position="118"/>
    </location>
</feature>
<proteinExistence type="predicted"/>
<dbReference type="GO" id="GO:0001164">
    <property type="term" value="F:RNA polymerase I core promoter sequence-specific DNA binding"/>
    <property type="evidence" value="ECO:0007669"/>
    <property type="project" value="TreeGrafter"/>
</dbReference>
<dbReference type="GO" id="GO:0070860">
    <property type="term" value="C:RNA polymerase I core factor complex"/>
    <property type="evidence" value="ECO:0007669"/>
    <property type="project" value="TreeGrafter"/>
</dbReference>
<dbReference type="EMBL" id="BLJY01000001">
    <property type="protein sequence ID" value="GFF12473.1"/>
    <property type="molecule type" value="Genomic_DNA"/>
</dbReference>
<name>A0A5M3YN86_ASPTE</name>
<evidence type="ECO:0000313" key="2">
    <source>
        <dbReference type="EMBL" id="GFF12473.1"/>
    </source>
</evidence>
<feature type="compositionally biased region" description="Basic and acidic residues" evidence="1">
    <location>
        <begin position="177"/>
        <end position="189"/>
    </location>
</feature>
<dbReference type="PANTHER" id="PTHR28244">
    <property type="entry name" value="RNA POLYMERASE I-SPECIFIC TRANSCRIPTION INITIATION FACTOR RRN11"/>
    <property type="match status" value="1"/>
</dbReference>
<dbReference type="Proteomes" id="UP000452235">
    <property type="component" value="Unassembled WGS sequence"/>
</dbReference>
<feature type="compositionally biased region" description="Basic and acidic residues" evidence="1">
    <location>
        <begin position="56"/>
        <end position="80"/>
    </location>
</feature>
<comment type="caution">
    <text evidence="2">The sequence shown here is derived from an EMBL/GenBank/DDBJ whole genome shotgun (WGS) entry which is preliminary data.</text>
</comment>
<dbReference type="GO" id="GO:0042790">
    <property type="term" value="P:nucleolar large rRNA transcription by RNA polymerase I"/>
    <property type="evidence" value="ECO:0007669"/>
    <property type="project" value="TreeGrafter"/>
</dbReference>
<dbReference type="InterPro" id="IPR053029">
    <property type="entry name" value="RNA_pol_I-specific_init_factor"/>
</dbReference>
<reference evidence="2 3" key="1">
    <citation type="submission" date="2020-01" db="EMBL/GenBank/DDBJ databases">
        <title>Aspergillus terreus IFO 6365 whole genome shotgun sequence.</title>
        <authorList>
            <person name="Kanamasa S."/>
            <person name="Takahashi H."/>
        </authorList>
    </citation>
    <scope>NUCLEOTIDE SEQUENCE [LARGE SCALE GENOMIC DNA]</scope>
    <source>
        <strain evidence="2 3">IFO 6365</strain>
    </source>
</reference>
<feature type="compositionally biased region" description="Basic and acidic residues" evidence="1">
    <location>
        <begin position="337"/>
        <end position="347"/>
    </location>
</feature>
<evidence type="ECO:0000313" key="3">
    <source>
        <dbReference type="Proteomes" id="UP000452235"/>
    </source>
</evidence>
<feature type="compositionally biased region" description="Basic and acidic residues" evidence="1">
    <location>
        <begin position="7"/>
        <end position="24"/>
    </location>
</feature>
<feature type="region of interest" description="Disordered" evidence="1">
    <location>
        <begin position="333"/>
        <end position="362"/>
    </location>
</feature>
<sequence length="498" mass="55355">MGVGDYVHSKEAGQRRPPTRDAQIRSRQNLAEQARVEVPTTKLAAPLPLPPNRQAQLDHDGANPERLDAARENSQRRDMFDTDVEGIDDSTIAATSVMGVDDIPYRPSSSMTTHQAPTETAHFEQTRRSYGPNWYDNLGDKAFKAAGFDSSDFDDASQRTSVAGDDEASEDLNASDLRPKDRGSEEPLSKRLQNFWNASRRPHARTGASPAQGEPSKIPTYKRSSLTDAKAPTTQALPIAPPRKVTLPHSMSATPRTRFSPPKPSLLDKYDLTPTRRSSGSRAHYNKPNVTVADPHDSGEDVGLFGHNYGTDNMAALSAFDITHFDDLDDDPINDPFARRDSVRRISPEQSSPRKRQLEADYPPEVLYQKSFADLQAEPFDRTPAAAVTSGLAQEVPSSGADRISQLLRLSEEDRRAYFSNLSVEDWEECGDQLIEQFSNLLTKMKDLRQARRTTAAVFEAEIRRRHEVVQEQSAEVSKKLEDMRTGGAEVLRGRTPS</sequence>
<feature type="compositionally biased region" description="Polar residues" evidence="1">
    <location>
        <begin position="222"/>
        <end position="236"/>
    </location>
</feature>
<dbReference type="VEuPathDB" id="FungiDB:ATEG_01490"/>
<accession>A0A5M3YN86</accession>
<dbReference type="Pfam" id="PF15463">
    <property type="entry name" value="ECM11"/>
    <property type="match status" value="1"/>
</dbReference>
<protein>
    <submittedName>
        <fullName evidence="2">Uncharacterized protein</fullName>
    </submittedName>
</protein>
<feature type="region of interest" description="Disordered" evidence="1">
    <location>
        <begin position="1"/>
        <end position="133"/>
    </location>
</feature>
<dbReference type="PANTHER" id="PTHR28244:SF1">
    <property type="entry name" value="RNA POLYMERASE I-SPECIFIC TRANSCRIPTION INITIATION FACTOR RRN11"/>
    <property type="match status" value="1"/>
</dbReference>
<dbReference type="AlphaFoldDB" id="A0A5M3YN86"/>
<organism evidence="2 3">
    <name type="scientific">Aspergillus terreus</name>
    <dbReference type="NCBI Taxonomy" id="33178"/>
    <lineage>
        <taxon>Eukaryota</taxon>
        <taxon>Fungi</taxon>
        <taxon>Dikarya</taxon>
        <taxon>Ascomycota</taxon>
        <taxon>Pezizomycotina</taxon>
        <taxon>Eurotiomycetes</taxon>
        <taxon>Eurotiomycetidae</taxon>
        <taxon>Eurotiales</taxon>
        <taxon>Aspergillaceae</taxon>
        <taxon>Aspergillus</taxon>
        <taxon>Aspergillus subgen. Circumdati</taxon>
    </lineage>
</organism>